<dbReference type="HOGENOM" id="CLU_989298_0_0_0"/>
<gene>
    <name evidence="2" type="ordered locus">CLOAM1323</name>
</gene>
<keyword evidence="3" id="KW-1185">Reference proteome</keyword>
<dbReference type="OrthoDB" id="9784263at2"/>
<dbReference type="GO" id="GO:0008757">
    <property type="term" value="F:S-adenosylmethionine-dependent methyltransferase activity"/>
    <property type="evidence" value="ECO:0007669"/>
    <property type="project" value="InterPro"/>
</dbReference>
<organism evidence="2 3">
    <name type="scientific">Cloacimonas acidaminovorans (strain Evry)</name>
    <dbReference type="NCBI Taxonomy" id="459349"/>
    <lineage>
        <taxon>Bacteria</taxon>
        <taxon>Pseudomonadati</taxon>
        <taxon>Candidatus Cloacimonadota</taxon>
        <taxon>Candidatus Cloacimonadia</taxon>
        <taxon>Candidatus Cloacimonadales</taxon>
        <taxon>Candidatus Cloacimonadaceae</taxon>
        <taxon>Candidatus Cloacimonas</taxon>
    </lineage>
</organism>
<accession>B0VIN8</accession>
<dbReference type="Pfam" id="PF08241">
    <property type="entry name" value="Methyltransf_11"/>
    <property type="match status" value="1"/>
</dbReference>
<evidence type="ECO:0000259" key="1">
    <source>
        <dbReference type="Pfam" id="PF08241"/>
    </source>
</evidence>
<evidence type="ECO:0000313" key="3">
    <source>
        <dbReference type="Proteomes" id="UP000002019"/>
    </source>
</evidence>
<dbReference type="InterPro" id="IPR029063">
    <property type="entry name" value="SAM-dependent_MTases_sf"/>
</dbReference>
<dbReference type="STRING" id="459349.CLOAM1323"/>
<dbReference type="Proteomes" id="UP000002019">
    <property type="component" value="Chromosome"/>
</dbReference>
<protein>
    <recommendedName>
        <fullName evidence="1">Methyltransferase type 11 domain-containing protein</fullName>
    </recommendedName>
</protein>
<dbReference type="SUPFAM" id="SSF53335">
    <property type="entry name" value="S-adenosyl-L-methionine-dependent methyltransferases"/>
    <property type="match status" value="1"/>
</dbReference>
<evidence type="ECO:0000313" key="2">
    <source>
        <dbReference type="EMBL" id="CAO81179.1"/>
    </source>
</evidence>
<sequence>MAVPIINDWAKYFDNPDEGLGSSYERIVLNKLLDFVCKTYKIQSALETPCFGFTGVSGINLLNLARQGIKVSLEDHNLERIEKIRELWQELRLHTDIKYNLDYVKLDYPDKHFDLGFNFSALWFTQNIRSFLSEFCRVCKKAILICVPNRNGIGYKMQIKDYSPEKYPFLHPEYLDPATIKFLMKQNKWQLQDENYIDCPPWPDIGMKKELFFNRLLKKQEIQENNTEPVTILTYYQDEDSEFAEKMFKYSFVERTAPKQFKKYWAHHYYLLFTPENSE</sequence>
<name>B0VIN8_CLOAI</name>
<dbReference type="InterPro" id="IPR013216">
    <property type="entry name" value="Methyltransf_11"/>
</dbReference>
<dbReference type="eggNOG" id="COG2226">
    <property type="taxonomic scope" value="Bacteria"/>
</dbReference>
<dbReference type="RefSeq" id="WP_015425037.1">
    <property type="nucleotide sequence ID" value="NC_020449.1"/>
</dbReference>
<dbReference type="AlphaFoldDB" id="B0VIN8"/>
<reference evidence="2 3" key="1">
    <citation type="journal article" date="2008" name="J. Bacteriol.">
        <title>'Candidatus Cloacamonas acidaminovorans': genome sequence reconstruction provides a first glimpse of a new bacterial division.</title>
        <authorList>
            <person name="Pelletier E."/>
            <person name="Kreimeyer A."/>
            <person name="Bocs S."/>
            <person name="Rouy Z."/>
            <person name="Gyapay G."/>
            <person name="Chouari R."/>
            <person name="Riviere D."/>
            <person name="Ganesan A."/>
            <person name="Daegelen P."/>
            <person name="Sghir A."/>
            <person name="Cohen G.N."/>
            <person name="Medigue C."/>
            <person name="Weissenbach J."/>
            <person name="Le Paslier D."/>
        </authorList>
    </citation>
    <scope>NUCLEOTIDE SEQUENCE [LARGE SCALE GENOMIC DNA]</scope>
    <source>
        <strain evidence="3">Evry</strain>
    </source>
</reference>
<dbReference type="EMBL" id="CU466930">
    <property type="protein sequence ID" value="CAO81179.1"/>
    <property type="molecule type" value="Genomic_DNA"/>
</dbReference>
<dbReference type="Gene3D" id="3.40.50.150">
    <property type="entry name" value="Vaccinia Virus protein VP39"/>
    <property type="match status" value="1"/>
</dbReference>
<dbReference type="KEGG" id="caci:CLOAM1323"/>
<feature type="domain" description="Methyltransferase type 11" evidence="1">
    <location>
        <begin position="57"/>
        <end position="141"/>
    </location>
</feature>
<proteinExistence type="predicted"/>